<dbReference type="Proteomes" id="UP001595816">
    <property type="component" value="Unassembled WGS sequence"/>
</dbReference>
<dbReference type="PANTHER" id="PTHR34698:SF2">
    <property type="entry name" value="5-OXOPROLINASE SUBUNIT B"/>
    <property type="match status" value="1"/>
</dbReference>
<evidence type="ECO:0000313" key="6">
    <source>
        <dbReference type="Proteomes" id="UP001595816"/>
    </source>
</evidence>
<dbReference type="InterPro" id="IPR003833">
    <property type="entry name" value="CT_C_D"/>
</dbReference>
<keyword evidence="2 5" id="KW-0378">Hydrolase</keyword>
<keyword evidence="3" id="KW-0067">ATP-binding</keyword>
<dbReference type="GO" id="GO:0016787">
    <property type="term" value="F:hydrolase activity"/>
    <property type="evidence" value="ECO:0007669"/>
    <property type="project" value="UniProtKB-KW"/>
</dbReference>
<evidence type="ECO:0000313" key="5">
    <source>
        <dbReference type="EMBL" id="MFC4134090.1"/>
    </source>
</evidence>
<dbReference type="EMBL" id="JBHSAY010000015">
    <property type="protein sequence ID" value="MFC4134090.1"/>
    <property type="molecule type" value="Genomic_DNA"/>
</dbReference>
<dbReference type="InterPro" id="IPR029000">
    <property type="entry name" value="Cyclophilin-like_dom_sf"/>
</dbReference>
<organism evidence="5 6">
    <name type="scientific">Hamadaea flava</name>
    <dbReference type="NCBI Taxonomy" id="1742688"/>
    <lineage>
        <taxon>Bacteria</taxon>
        <taxon>Bacillati</taxon>
        <taxon>Actinomycetota</taxon>
        <taxon>Actinomycetes</taxon>
        <taxon>Micromonosporales</taxon>
        <taxon>Micromonosporaceae</taxon>
        <taxon>Hamadaea</taxon>
    </lineage>
</organism>
<proteinExistence type="predicted"/>
<reference evidence="6" key="1">
    <citation type="journal article" date="2019" name="Int. J. Syst. Evol. Microbiol.">
        <title>The Global Catalogue of Microorganisms (GCM) 10K type strain sequencing project: providing services to taxonomists for standard genome sequencing and annotation.</title>
        <authorList>
            <consortium name="The Broad Institute Genomics Platform"/>
            <consortium name="The Broad Institute Genome Sequencing Center for Infectious Disease"/>
            <person name="Wu L."/>
            <person name="Ma J."/>
        </authorList>
    </citation>
    <scope>NUCLEOTIDE SEQUENCE [LARGE SCALE GENOMIC DNA]</scope>
    <source>
        <strain evidence="6">CGMCC 4.7289</strain>
    </source>
</reference>
<protein>
    <submittedName>
        <fullName evidence="5">Allophanate hydrolase subunit 1</fullName>
    </submittedName>
</protein>
<gene>
    <name evidence="5" type="ORF">ACFOZ4_26055</name>
</gene>
<dbReference type="Gene3D" id="3.30.1360.40">
    <property type="match status" value="1"/>
</dbReference>
<keyword evidence="1" id="KW-0547">Nucleotide-binding</keyword>
<evidence type="ECO:0000259" key="4">
    <source>
        <dbReference type="SMART" id="SM00796"/>
    </source>
</evidence>
<comment type="caution">
    <text evidence="5">The sequence shown here is derived from an EMBL/GenBank/DDBJ whole genome shotgun (WGS) entry which is preliminary data.</text>
</comment>
<dbReference type="SUPFAM" id="SSF50891">
    <property type="entry name" value="Cyclophilin-like"/>
    <property type="match status" value="1"/>
</dbReference>
<keyword evidence="6" id="KW-1185">Reference proteome</keyword>
<evidence type="ECO:0000256" key="3">
    <source>
        <dbReference type="ARBA" id="ARBA00022840"/>
    </source>
</evidence>
<feature type="domain" description="Carboxyltransferase" evidence="4">
    <location>
        <begin position="1"/>
        <end position="190"/>
    </location>
</feature>
<dbReference type="Gene3D" id="2.40.100.10">
    <property type="entry name" value="Cyclophilin-like"/>
    <property type="match status" value="1"/>
</dbReference>
<dbReference type="InterPro" id="IPR010016">
    <property type="entry name" value="PxpB"/>
</dbReference>
<sequence>MRILPVGLTGWLVETESPEESPEELYAYLRDRALPEVADLVPGARTVLLDCAGLAEAALRAVLDGFTPGGTPATIGEIVEIPVRYDGPDLDDVARYAGCTPDEVVALHTGADLRVAFCGFAPGFAYLTGVPERLHVPRLSSPRTAVAAGSVALAGGYAAVYPRRSPGGWRVVGHTSVRLWDERRTPPARLVPGTRVRFVVAS</sequence>
<dbReference type="SMART" id="SM00796">
    <property type="entry name" value="AHS1"/>
    <property type="match status" value="1"/>
</dbReference>
<evidence type="ECO:0000256" key="2">
    <source>
        <dbReference type="ARBA" id="ARBA00022801"/>
    </source>
</evidence>
<dbReference type="PANTHER" id="PTHR34698">
    <property type="entry name" value="5-OXOPROLINASE SUBUNIT B"/>
    <property type="match status" value="1"/>
</dbReference>
<accession>A0ABV8LV06</accession>
<dbReference type="RefSeq" id="WP_253761723.1">
    <property type="nucleotide sequence ID" value="NZ_JAMZDZ010000001.1"/>
</dbReference>
<dbReference type="Pfam" id="PF02682">
    <property type="entry name" value="CT_C_D"/>
    <property type="match status" value="1"/>
</dbReference>
<evidence type="ECO:0000256" key="1">
    <source>
        <dbReference type="ARBA" id="ARBA00022741"/>
    </source>
</evidence>
<name>A0ABV8LV06_9ACTN</name>